<comment type="caution">
    <text evidence="1">The sequence shown here is derived from an EMBL/GenBank/DDBJ whole genome shotgun (WGS) entry which is preliminary data.</text>
</comment>
<evidence type="ECO:0000313" key="1">
    <source>
        <dbReference type="EMBL" id="NKY22239.1"/>
    </source>
</evidence>
<dbReference type="RefSeq" id="WP_203767691.1">
    <property type="nucleotide sequence ID" value="NZ_BONL01000027.1"/>
</dbReference>
<dbReference type="Proteomes" id="UP000581206">
    <property type="component" value="Unassembled WGS sequence"/>
</dbReference>
<accession>A0A7X6QYK5</accession>
<dbReference type="EMBL" id="JAAXOX010000002">
    <property type="protein sequence ID" value="NKY22239.1"/>
    <property type="molecule type" value="Genomic_DNA"/>
</dbReference>
<organism evidence="1 2">
    <name type="scientific">Cellulomonas denverensis</name>
    <dbReference type="NCBI Taxonomy" id="264297"/>
    <lineage>
        <taxon>Bacteria</taxon>
        <taxon>Bacillati</taxon>
        <taxon>Actinomycetota</taxon>
        <taxon>Actinomycetes</taxon>
        <taxon>Micrococcales</taxon>
        <taxon>Cellulomonadaceae</taxon>
        <taxon>Cellulomonas</taxon>
    </lineage>
</organism>
<reference evidence="1 2" key="1">
    <citation type="submission" date="2020-04" db="EMBL/GenBank/DDBJ databases">
        <title>MicrobeNet Type strains.</title>
        <authorList>
            <person name="Nicholson A.C."/>
        </authorList>
    </citation>
    <scope>NUCLEOTIDE SEQUENCE [LARGE SCALE GENOMIC DNA]</scope>
    <source>
        <strain evidence="1 2">ATCC BAA-788</strain>
    </source>
</reference>
<gene>
    <name evidence="1" type="ORF">HGA03_06120</name>
</gene>
<proteinExistence type="predicted"/>
<keyword evidence="2" id="KW-1185">Reference proteome</keyword>
<evidence type="ECO:0000313" key="2">
    <source>
        <dbReference type="Proteomes" id="UP000581206"/>
    </source>
</evidence>
<dbReference type="AlphaFoldDB" id="A0A7X6QYK5"/>
<sequence>MEKSIRPLGLRRDVEALSEQVEIRSARADDPAPAGVDADIWARHLATAHWTQLSLGILGTFLGRPGAHENLIQAERGFRAVGDPFWLACALLGRTAGGGPPPEIESESTAAVLAWLDGVSSEAVERTEMSIALRADDAATLLHIICAREQLPVELLARAVQTVRSTDPNEDRRLSSLRAVASRRPSDPQNAASLRSLIWGAIASGSGPFDQVEVDDPRVDPATVFDPITVAACVAVLEFGDSWRWLTDGPMSEPRGGRQRRPRGWPAELSLDLGEDVYRNYLDLLRRLRGSRN</sequence>
<name>A0A7X6QYK5_9CELL</name>
<protein>
    <submittedName>
        <fullName evidence="1">Uncharacterized protein</fullName>
    </submittedName>
</protein>